<reference evidence="1 2" key="1">
    <citation type="journal article" date="2014" name="Mol. Plant">
        <title>Chromosome Scale Genome Assembly and Transcriptome Profiling of Nannochloropsis gaditana in Nitrogen Depletion.</title>
        <authorList>
            <person name="Corteggiani Carpinelli E."/>
            <person name="Telatin A."/>
            <person name="Vitulo N."/>
            <person name="Forcato C."/>
            <person name="D'Angelo M."/>
            <person name="Schiavon R."/>
            <person name="Vezzi A."/>
            <person name="Giacometti G.M."/>
            <person name="Morosinotto T."/>
            <person name="Valle G."/>
        </authorList>
    </citation>
    <scope>NUCLEOTIDE SEQUENCE [LARGE SCALE GENOMIC DNA]</scope>
    <source>
        <strain evidence="1 2">B-31</strain>
    </source>
</reference>
<comment type="caution">
    <text evidence="1">The sequence shown here is derived from an EMBL/GenBank/DDBJ whole genome shotgun (WGS) entry which is preliminary data.</text>
</comment>
<keyword evidence="2" id="KW-1185">Reference proteome</keyword>
<dbReference type="EMBL" id="AZIL01002483">
    <property type="protein sequence ID" value="EWM21377.1"/>
    <property type="molecule type" value="Genomic_DNA"/>
</dbReference>
<accession>W7T3H2</accession>
<dbReference type="AlphaFoldDB" id="W7T3H2"/>
<protein>
    <submittedName>
        <fullName evidence="1">Uncharacterized protein</fullName>
    </submittedName>
</protein>
<name>W7T3H2_9STRA</name>
<organism evidence="1 2">
    <name type="scientific">Nannochloropsis gaditana</name>
    <dbReference type="NCBI Taxonomy" id="72520"/>
    <lineage>
        <taxon>Eukaryota</taxon>
        <taxon>Sar</taxon>
        <taxon>Stramenopiles</taxon>
        <taxon>Ochrophyta</taxon>
        <taxon>Eustigmatophyceae</taxon>
        <taxon>Eustigmatales</taxon>
        <taxon>Monodopsidaceae</taxon>
        <taxon>Nannochloropsis</taxon>
    </lineage>
</organism>
<dbReference type="Proteomes" id="UP000019335">
    <property type="component" value="Unassembled WGS sequence"/>
</dbReference>
<evidence type="ECO:0000313" key="1">
    <source>
        <dbReference type="EMBL" id="EWM21377.1"/>
    </source>
</evidence>
<gene>
    <name evidence="1" type="ORF">Naga_100424g5</name>
</gene>
<sequence length="120" mass="13136">MDLPRGCLLGGNTSALHVQGHATRLLQGRSTKVFKRARLGDEALSFKRGVLKPNTWKPKLRYVKTDDELAWTLPAGGIVLGKSYKIKWRVHLGGGVASGTELPLTVSVAEWMEDLVVSVK</sequence>
<dbReference type="OrthoDB" id="10299350at2759"/>
<evidence type="ECO:0000313" key="2">
    <source>
        <dbReference type="Proteomes" id="UP000019335"/>
    </source>
</evidence>
<proteinExistence type="predicted"/>